<evidence type="ECO:0000313" key="2">
    <source>
        <dbReference type="EMBL" id="SHK18602.1"/>
    </source>
</evidence>
<evidence type="ECO:0000313" key="3">
    <source>
        <dbReference type="Proteomes" id="UP000184275"/>
    </source>
</evidence>
<proteinExistence type="predicted"/>
<protein>
    <recommendedName>
        <fullName evidence="4">Transglutaminase-like superfamily protein</fullName>
    </recommendedName>
</protein>
<keyword evidence="1" id="KW-0812">Transmembrane</keyword>
<dbReference type="Proteomes" id="UP000184275">
    <property type="component" value="Unassembled WGS sequence"/>
</dbReference>
<name>A0A1M6QED0_9BACT</name>
<dbReference type="RefSeq" id="WP_073302054.1">
    <property type="nucleotide sequence ID" value="NZ_FRAW01000002.1"/>
</dbReference>
<evidence type="ECO:0000256" key="1">
    <source>
        <dbReference type="SAM" id="Phobius"/>
    </source>
</evidence>
<keyword evidence="1" id="KW-1133">Transmembrane helix</keyword>
<gene>
    <name evidence="2" type="ORF">SAMN05720469_10267</name>
</gene>
<dbReference type="EMBL" id="FRAW01000002">
    <property type="protein sequence ID" value="SHK18602.1"/>
    <property type="molecule type" value="Genomic_DNA"/>
</dbReference>
<evidence type="ECO:0008006" key="4">
    <source>
        <dbReference type="Google" id="ProtNLM"/>
    </source>
</evidence>
<sequence>MYSKSFVKPIALLSLCVMFTIIAVLGLATNRDDRESLMDAACTFDSLEPHCMDSNSIWTEGLAYYDSVLLQTRDTIFAVRSLLWDFWDLQFAGAEHVETPDVILPSRILEKKKTGCVGVTWLALMLKEIRGVQVQAFLVPGHIYFSVNDLNMEPNREGFTYSHDEYKKKYQAGSWESRAPSPIYRNQFLGIVAFNLGNAKLETDPKGALAWYRVASDFYPAYSKIGDNRRIALRMLSKERQR</sequence>
<keyword evidence="3" id="KW-1185">Reference proteome</keyword>
<organism evidence="2 3">
    <name type="scientific">Fibrobacter intestinalis</name>
    <dbReference type="NCBI Taxonomy" id="28122"/>
    <lineage>
        <taxon>Bacteria</taxon>
        <taxon>Pseudomonadati</taxon>
        <taxon>Fibrobacterota</taxon>
        <taxon>Fibrobacteria</taxon>
        <taxon>Fibrobacterales</taxon>
        <taxon>Fibrobacteraceae</taxon>
        <taxon>Fibrobacter</taxon>
    </lineage>
</organism>
<feature type="transmembrane region" description="Helical" evidence="1">
    <location>
        <begin position="6"/>
        <end position="28"/>
    </location>
</feature>
<dbReference type="AlphaFoldDB" id="A0A1M6QED0"/>
<accession>A0A1M6QED0</accession>
<reference evidence="3" key="1">
    <citation type="submission" date="2016-11" db="EMBL/GenBank/DDBJ databases">
        <authorList>
            <person name="Varghese N."/>
            <person name="Submissions S."/>
        </authorList>
    </citation>
    <scope>NUCLEOTIDE SEQUENCE [LARGE SCALE GENOMIC DNA]</scope>
    <source>
        <strain evidence="3">UWOS</strain>
    </source>
</reference>
<keyword evidence="1" id="KW-0472">Membrane</keyword>